<dbReference type="InterPro" id="IPR042098">
    <property type="entry name" value="TauD-like_sf"/>
</dbReference>
<dbReference type="InterPro" id="IPR012776">
    <property type="entry name" value="Trimethyllysine_dOase"/>
</dbReference>
<evidence type="ECO:0000256" key="4">
    <source>
        <dbReference type="ARBA" id="ARBA00008654"/>
    </source>
</evidence>
<dbReference type="GO" id="GO:0005506">
    <property type="term" value="F:iron ion binding"/>
    <property type="evidence" value="ECO:0007669"/>
    <property type="project" value="InterPro"/>
</dbReference>
<evidence type="ECO:0000313" key="22">
    <source>
        <dbReference type="Proteomes" id="UP000663868"/>
    </source>
</evidence>
<dbReference type="FunFam" id="3.30.2020.30:FF:000002">
    <property type="entry name" value="Putative gamma-butyrobetaine dioxygenase"/>
    <property type="match status" value="1"/>
</dbReference>
<organism evidence="21 22">
    <name type="scientific">Adineta steineri</name>
    <dbReference type="NCBI Taxonomy" id="433720"/>
    <lineage>
        <taxon>Eukaryota</taxon>
        <taxon>Metazoa</taxon>
        <taxon>Spiralia</taxon>
        <taxon>Gnathifera</taxon>
        <taxon>Rotifera</taxon>
        <taxon>Eurotatoria</taxon>
        <taxon>Bdelloidea</taxon>
        <taxon>Adinetida</taxon>
        <taxon>Adinetidae</taxon>
        <taxon>Adineta</taxon>
    </lineage>
</organism>
<comment type="cofactor">
    <cofactor evidence="2">
        <name>L-ascorbate</name>
        <dbReference type="ChEBI" id="CHEBI:38290"/>
    </cofactor>
</comment>
<comment type="catalytic activity">
    <reaction evidence="16">
        <text>N(6),N(6),N(6)-trimethyl-L-lysine + 2-oxoglutarate + O2 = (3S)-3-hydroxy-N(6),N(6),N(6)-trimethyl-L-lysine + succinate + CO2</text>
        <dbReference type="Rhea" id="RHEA:14181"/>
        <dbReference type="ChEBI" id="CHEBI:15379"/>
        <dbReference type="ChEBI" id="CHEBI:16526"/>
        <dbReference type="ChEBI" id="CHEBI:16810"/>
        <dbReference type="ChEBI" id="CHEBI:30031"/>
        <dbReference type="ChEBI" id="CHEBI:58100"/>
        <dbReference type="ChEBI" id="CHEBI:141499"/>
        <dbReference type="EC" id="1.14.11.8"/>
    </reaction>
</comment>
<sequence length="418" mass="48372">MLLSVLRCLSWQTLSLKRGLCLTTDVTKIPTEDSSSHYCHVSILPMSVQVSWTDKLKSTYHNIWLRDHCQCEQCLHPVTKQRLINTFEIPSDIKPNTIEQSNKGLTIQWNHQAHTSLFDWSWLHRHSYNPRLHKALPHEKQLWNCDIQQTLPAVEYNSVMDSDDGVAEWTLKIEKYGFCFVNGVPVDSKLTKKLLCRIAFIRTTHYGDFWDFTSNLAKADLAYTSMKLDAHTDTTYFTDPAGLQLFHLLEFDGIGGESLLVDGFHAARILREEDPTAYAILSHIRIPSHSAGNKDIFIQPSVFNPVLTHNPTTGQLEQIRWNNDDRSLMDQWNSPDDVPLFYHAIRKWNEILTRKDSELWTQLQPGRALIFDNWRILHGRSAFSGLRRLCGGYINRDDYMSRLKLTNFGREQALKAIF</sequence>
<gene>
    <name evidence="20" type="ORF">IZO911_LOCUS9276</name>
    <name evidence="21" type="ORF">KXQ929_LOCUS775</name>
</gene>
<dbReference type="FunFam" id="3.60.130.10:FF:000001">
    <property type="entry name" value="Trimethyllysine dioxygenase, mitochondrial"/>
    <property type="match status" value="1"/>
</dbReference>
<comment type="caution">
    <text evidence="21">The sequence shown here is derived from an EMBL/GenBank/DDBJ whole genome shotgun (WGS) entry which is preliminary data.</text>
</comment>
<evidence type="ECO:0000256" key="12">
    <source>
        <dbReference type="ARBA" id="ARBA00030363"/>
    </source>
</evidence>
<dbReference type="Pfam" id="PF02668">
    <property type="entry name" value="TauD"/>
    <property type="match status" value="1"/>
</dbReference>
<evidence type="ECO:0000256" key="10">
    <source>
        <dbReference type="ARBA" id="ARBA00023002"/>
    </source>
</evidence>
<evidence type="ECO:0000256" key="8">
    <source>
        <dbReference type="ARBA" id="ARBA00022873"/>
    </source>
</evidence>
<dbReference type="NCBIfam" id="TIGR02410">
    <property type="entry name" value="carnitine_TMLD"/>
    <property type="match status" value="1"/>
</dbReference>
<evidence type="ECO:0000256" key="1">
    <source>
        <dbReference type="ARBA" id="ARBA00001954"/>
    </source>
</evidence>
<dbReference type="Gene3D" id="3.60.130.10">
    <property type="entry name" value="Clavaminate synthase-like"/>
    <property type="match status" value="1"/>
</dbReference>
<evidence type="ECO:0000313" key="20">
    <source>
        <dbReference type="EMBL" id="CAF0845038.1"/>
    </source>
</evidence>
<evidence type="ECO:0000259" key="19">
    <source>
        <dbReference type="Pfam" id="PF06155"/>
    </source>
</evidence>
<dbReference type="UniPathway" id="UPA00118"/>
<evidence type="ECO:0000256" key="6">
    <source>
        <dbReference type="ARBA" id="ARBA00016835"/>
    </source>
</evidence>
<evidence type="ECO:0000313" key="21">
    <source>
        <dbReference type="EMBL" id="CAF3514017.1"/>
    </source>
</evidence>
<feature type="domain" description="Gamma-butyrobetaine hydroxylase-like N-terminal" evidence="19">
    <location>
        <begin position="47"/>
        <end position="124"/>
    </location>
</feature>
<dbReference type="EMBL" id="CAJNOE010000064">
    <property type="protein sequence ID" value="CAF0845038.1"/>
    <property type="molecule type" value="Genomic_DNA"/>
</dbReference>
<dbReference type="InterPro" id="IPR010376">
    <property type="entry name" value="GBBH-like_N"/>
</dbReference>
<dbReference type="EMBL" id="CAJOBB010000019">
    <property type="protein sequence ID" value="CAF3514017.1"/>
    <property type="molecule type" value="Genomic_DNA"/>
</dbReference>
<keyword evidence="9" id="KW-0223">Dioxygenase</keyword>
<feature type="chain" id="PRO_5035691425" description="Trimethyllysine dioxygenase, mitochondrial" evidence="17">
    <location>
        <begin position="16"/>
        <end position="418"/>
    </location>
</feature>
<name>A0A818HTF1_9BILA</name>
<dbReference type="InterPro" id="IPR003819">
    <property type="entry name" value="TauD/TfdA-like"/>
</dbReference>
<dbReference type="GO" id="GO:0050353">
    <property type="term" value="F:trimethyllysine dioxygenase activity"/>
    <property type="evidence" value="ECO:0007669"/>
    <property type="project" value="UniProtKB-EC"/>
</dbReference>
<keyword evidence="17" id="KW-0732">Signal</keyword>
<dbReference type="GO" id="GO:0005739">
    <property type="term" value="C:mitochondrion"/>
    <property type="evidence" value="ECO:0007669"/>
    <property type="project" value="TreeGrafter"/>
</dbReference>
<feature type="signal peptide" evidence="17">
    <location>
        <begin position="1"/>
        <end position="15"/>
    </location>
</feature>
<dbReference type="InterPro" id="IPR050411">
    <property type="entry name" value="AlphaKG_dependent_hydroxylases"/>
</dbReference>
<dbReference type="PANTHER" id="PTHR10696:SF51">
    <property type="entry name" value="TRIMETHYLLYSINE DIOXYGENASE, MITOCHONDRIAL"/>
    <property type="match status" value="1"/>
</dbReference>
<evidence type="ECO:0000256" key="3">
    <source>
        <dbReference type="ARBA" id="ARBA00005022"/>
    </source>
</evidence>
<comment type="function">
    <text evidence="15">Converts trimethyllysine (TML) into hydroxytrimethyllysine (HTML).</text>
</comment>
<keyword evidence="10" id="KW-0560">Oxidoreductase</keyword>
<feature type="domain" description="TauD/TfdA-like" evidence="18">
    <location>
        <begin position="153"/>
        <end position="392"/>
    </location>
</feature>
<comment type="cofactor">
    <cofactor evidence="1">
        <name>Fe(2+)</name>
        <dbReference type="ChEBI" id="CHEBI:29033"/>
    </cofactor>
</comment>
<dbReference type="PANTHER" id="PTHR10696">
    <property type="entry name" value="GAMMA-BUTYROBETAINE HYDROXYLASE-RELATED"/>
    <property type="match status" value="1"/>
</dbReference>
<evidence type="ECO:0000256" key="13">
    <source>
        <dbReference type="ARBA" id="ARBA00031778"/>
    </source>
</evidence>
<evidence type="ECO:0000256" key="2">
    <source>
        <dbReference type="ARBA" id="ARBA00001961"/>
    </source>
</evidence>
<evidence type="ECO:0000256" key="7">
    <source>
        <dbReference type="ARBA" id="ARBA00022723"/>
    </source>
</evidence>
<dbReference type="Proteomes" id="UP000663860">
    <property type="component" value="Unassembled WGS sequence"/>
</dbReference>
<evidence type="ECO:0000256" key="16">
    <source>
        <dbReference type="ARBA" id="ARBA00049334"/>
    </source>
</evidence>
<proteinExistence type="inferred from homology"/>
<comment type="pathway">
    <text evidence="3">Amine and polyamine biosynthesis; carnitine biosynthesis.</text>
</comment>
<reference evidence="21" key="1">
    <citation type="submission" date="2021-02" db="EMBL/GenBank/DDBJ databases">
        <authorList>
            <person name="Nowell W R."/>
        </authorList>
    </citation>
    <scope>NUCLEOTIDE SEQUENCE</scope>
</reference>
<accession>A0A818HTF1</accession>
<dbReference type="SUPFAM" id="SSF51197">
    <property type="entry name" value="Clavaminate synthase-like"/>
    <property type="match status" value="1"/>
</dbReference>
<evidence type="ECO:0000256" key="11">
    <source>
        <dbReference type="ARBA" id="ARBA00023004"/>
    </source>
</evidence>
<dbReference type="Proteomes" id="UP000663868">
    <property type="component" value="Unassembled WGS sequence"/>
</dbReference>
<dbReference type="CDD" id="cd00250">
    <property type="entry name" value="CAS_like"/>
    <property type="match status" value="1"/>
</dbReference>
<keyword evidence="7" id="KW-0479">Metal-binding</keyword>
<evidence type="ECO:0000256" key="9">
    <source>
        <dbReference type="ARBA" id="ARBA00022964"/>
    </source>
</evidence>
<evidence type="ECO:0000256" key="14">
    <source>
        <dbReference type="ARBA" id="ARBA00032283"/>
    </source>
</evidence>
<evidence type="ECO:0000256" key="5">
    <source>
        <dbReference type="ARBA" id="ARBA00012267"/>
    </source>
</evidence>
<dbReference type="GO" id="GO:0045329">
    <property type="term" value="P:carnitine biosynthetic process"/>
    <property type="evidence" value="ECO:0007669"/>
    <property type="project" value="UniProtKB-UniPathway"/>
</dbReference>
<dbReference type="InterPro" id="IPR038492">
    <property type="entry name" value="GBBH-like_N_sf"/>
</dbReference>
<keyword evidence="11" id="KW-0408">Iron</keyword>
<dbReference type="Gene3D" id="3.30.2020.30">
    <property type="match status" value="1"/>
</dbReference>
<dbReference type="AlphaFoldDB" id="A0A818HTF1"/>
<comment type="similarity">
    <text evidence="4">Belongs to the gamma-BBH/TMLD family.</text>
</comment>
<keyword evidence="8" id="KW-0124">Carnitine biosynthesis</keyword>
<dbReference type="Pfam" id="PF06155">
    <property type="entry name" value="GBBH-like_N"/>
    <property type="match status" value="1"/>
</dbReference>
<evidence type="ECO:0000259" key="18">
    <source>
        <dbReference type="Pfam" id="PF02668"/>
    </source>
</evidence>
<evidence type="ECO:0000256" key="17">
    <source>
        <dbReference type="SAM" id="SignalP"/>
    </source>
</evidence>
<evidence type="ECO:0000256" key="15">
    <source>
        <dbReference type="ARBA" id="ARBA00046008"/>
    </source>
</evidence>
<protein>
    <recommendedName>
        <fullName evidence="6">Trimethyllysine dioxygenase, mitochondrial</fullName>
        <ecNumber evidence="5">1.14.11.8</ecNumber>
    </recommendedName>
    <alternativeName>
        <fullName evidence="13">Epsilon-trimethyllysine 2-oxoglutarate dioxygenase</fullName>
    </alternativeName>
    <alternativeName>
        <fullName evidence="12">TML hydroxylase</fullName>
    </alternativeName>
    <alternativeName>
        <fullName evidence="14">TML-alpha-ketoglutarate dioxygenase</fullName>
    </alternativeName>
</protein>
<dbReference type="EC" id="1.14.11.8" evidence="5"/>